<dbReference type="GO" id="GO:0003824">
    <property type="term" value="F:catalytic activity"/>
    <property type="evidence" value="ECO:0007669"/>
    <property type="project" value="InterPro"/>
</dbReference>
<dbReference type="GO" id="GO:0051539">
    <property type="term" value="F:4 iron, 4 sulfur cluster binding"/>
    <property type="evidence" value="ECO:0007669"/>
    <property type="project" value="UniProtKB-KW"/>
</dbReference>
<dbReference type="SMART" id="SM00729">
    <property type="entry name" value="Elp3"/>
    <property type="match status" value="1"/>
</dbReference>
<evidence type="ECO:0000256" key="1">
    <source>
        <dbReference type="ARBA" id="ARBA00001966"/>
    </source>
</evidence>
<dbReference type="PANTHER" id="PTHR43409">
    <property type="entry name" value="ANAEROBIC MAGNESIUM-PROTOPORPHYRIN IX MONOMETHYL ESTER CYCLASE-RELATED"/>
    <property type="match status" value="1"/>
</dbReference>
<reference evidence="8" key="1">
    <citation type="submission" date="2019-02" db="EMBL/GenBank/DDBJ databases">
        <authorList>
            <person name="Gruber-Vodicka R. H."/>
            <person name="Seah K. B. B."/>
        </authorList>
    </citation>
    <scope>NUCLEOTIDE SEQUENCE</scope>
    <source>
        <strain evidence="8">BECK_BZ131</strain>
    </source>
</reference>
<evidence type="ECO:0000256" key="2">
    <source>
        <dbReference type="ARBA" id="ARBA00022691"/>
    </source>
</evidence>
<dbReference type="Gene3D" id="3.40.50.280">
    <property type="entry name" value="Cobalamin-binding domain"/>
    <property type="match status" value="1"/>
</dbReference>
<proteinExistence type="predicted"/>
<dbReference type="InterPro" id="IPR036724">
    <property type="entry name" value="Cobalamin-bd_sf"/>
</dbReference>
<evidence type="ECO:0000313" key="8">
    <source>
        <dbReference type="EMBL" id="VFJ64737.1"/>
    </source>
</evidence>
<dbReference type="InterPro" id="IPR006158">
    <property type="entry name" value="Cobalamin-bd"/>
</dbReference>
<keyword evidence="2" id="KW-0949">S-adenosyl-L-methionine</keyword>
<gene>
    <name evidence="8" type="ORF">BECKFW1821C_GA0114237_100636</name>
</gene>
<dbReference type="GO" id="GO:0031419">
    <property type="term" value="F:cobalamin binding"/>
    <property type="evidence" value="ECO:0007669"/>
    <property type="project" value="InterPro"/>
</dbReference>
<keyword evidence="5" id="KW-0411">Iron-sulfur</keyword>
<dbReference type="EMBL" id="CAADFE010000006">
    <property type="protein sequence ID" value="VFJ64737.1"/>
    <property type="molecule type" value="Genomic_DNA"/>
</dbReference>
<comment type="cofactor">
    <cofactor evidence="1">
        <name>[4Fe-4S] cluster</name>
        <dbReference type="ChEBI" id="CHEBI:49883"/>
    </cofactor>
</comment>
<dbReference type="Pfam" id="PF02310">
    <property type="entry name" value="B12-binding"/>
    <property type="match status" value="1"/>
</dbReference>
<feature type="domain" description="Radical SAM core" evidence="7">
    <location>
        <begin position="189"/>
        <end position="414"/>
    </location>
</feature>
<feature type="domain" description="B12-binding" evidence="6">
    <location>
        <begin position="30"/>
        <end position="165"/>
    </location>
</feature>
<dbReference type="InterPro" id="IPR051198">
    <property type="entry name" value="BchE-like"/>
</dbReference>
<dbReference type="Gene3D" id="3.80.30.20">
    <property type="entry name" value="tm_1862 like domain"/>
    <property type="match status" value="1"/>
</dbReference>
<keyword evidence="3" id="KW-0479">Metal-binding</keyword>
<dbReference type="InterPro" id="IPR006638">
    <property type="entry name" value="Elp3/MiaA/NifB-like_rSAM"/>
</dbReference>
<organism evidence="8">
    <name type="scientific">Candidatus Kentrum sp. FW</name>
    <dbReference type="NCBI Taxonomy" id="2126338"/>
    <lineage>
        <taxon>Bacteria</taxon>
        <taxon>Pseudomonadati</taxon>
        <taxon>Pseudomonadota</taxon>
        <taxon>Gammaproteobacteria</taxon>
        <taxon>Candidatus Kentrum</taxon>
    </lineage>
</organism>
<dbReference type="CDD" id="cd01335">
    <property type="entry name" value="Radical_SAM"/>
    <property type="match status" value="1"/>
</dbReference>
<sequence>MRHYLGISCCIVILDSHVLWRTILSFAEILLKIIMKRNKFLIGILTENRSMGASMIAALAQDYGWDVEIVFFPSQADATVVQNCVVEAKPDLFALSFRSYERKQAFEIASIVKEMGIKTVAGGTHPTMLPKDLVQCGYFDAIIQGDGMGVLNKILDGYKSLGDSQIIQGRNHHDKRVYLRYFFSDSQQSVMRSTRTVNILTSIGCPFSCKYCGSSRQKYLKLSEQDLVDSMVKLVQDYGIRIFTLQDDLLFANVKRVQRISDLLEHMLPGQEVGFGKSINARAADFNEELAAELVKLKITDVSFGIESASTKLLRFLNKKQTQEDCYRAIEICHKFGLYSRVNLMFGIPTQDREDYELSLKFIEEAKPDIVNSFYFFPYPGTDLYDYCFDYCYFPETYDRNRFDWFDPEIDGIRDIQFHLNNVDYDLASDYMDRINGIYDISNFLPPLLNEFDRYPWVLIGSSVQIYFSQILQHLKKYSMKNCLGYWDIDPMAAYSVDKRVEYPKYLPNSGKNPISFVTYCHVSSRDYQNLKNLINKKFCNIPLISISTMERHTVEEIRQMLDVSEKQKF</sequence>
<dbReference type="PROSITE" id="PS51918">
    <property type="entry name" value="RADICAL_SAM"/>
    <property type="match status" value="1"/>
</dbReference>
<dbReference type="InterPro" id="IPR058240">
    <property type="entry name" value="rSAM_sf"/>
</dbReference>
<dbReference type="SUPFAM" id="SSF102114">
    <property type="entry name" value="Radical SAM enzymes"/>
    <property type="match status" value="1"/>
</dbReference>
<protein>
    <submittedName>
        <fullName evidence="8">B12 binding domain-containing protein</fullName>
    </submittedName>
</protein>
<dbReference type="PROSITE" id="PS51332">
    <property type="entry name" value="B12_BINDING"/>
    <property type="match status" value="1"/>
</dbReference>
<evidence type="ECO:0000256" key="4">
    <source>
        <dbReference type="ARBA" id="ARBA00023004"/>
    </source>
</evidence>
<name>A0A450TCW6_9GAMM</name>
<dbReference type="GO" id="GO:0046872">
    <property type="term" value="F:metal ion binding"/>
    <property type="evidence" value="ECO:0007669"/>
    <property type="project" value="UniProtKB-KW"/>
</dbReference>
<dbReference type="InterPro" id="IPR023404">
    <property type="entry name" value="rSAM_horseshoe"/>
</dbReference>
<dbReference type="SUPFAM" id="SSF52242">
    <property type="entry name" value="Cobalamin (vitamin B12)-binding domain"/>
    <property type="match status" value="1"/>
</dbReference>
<evidence type="ECO:0000256" key="3">
    <source>
        <dbReference type="ARBA" id="ARBA00022723"/>
    </source>
</evidence>
<dbReference type="SFLD" id="SFLDS00029">
    <property type="entry name" value="Radical_SAM"/>
    <property type="match status" value="1"/>
</dbReference>
<evidence type="ECO:0000256" key="5">
    <source>
        <dbReference type="ARBA" id="ARBA00023014"/>
    </source>
</evidence>
<evidence type="ECO:0000259" key="6">
    <source>
        <dbReference type="PROSITE" id="PS51332"/>
    </source>
</evidence>
<accession>A0A450TCW6</accession>
<dbReference type="SFLD" id="SFLDG01082">
    <property type="entry name" value="B12-binding_domain_containing"/>
    <property type="match status" value="1"/>
</dbReference>
<dbReference type="InterPro" id="IPR007197">
    <property type="entry name" value="rSAM"/>
</dbReference>
<keyword evidence="4" id="KW-0408">Iron</keyword>
<dbReference type="Pfam" id="PF04055">
    <property type="entry name" value="Radical_SAM"/>
    <property type="match status" value="1"/>
</dbReference>
<dbReference type="SFLD" id="SFLDG01123">
    <property type="entry name" value="methyltransferase_(Class_B)"/>
    <property type="match status" value="1"/>
</dbReference>
<evidence type="ECO:0000259" key="7">
    <source>
        <dbReference type="PROSITE" id="PS51918"/>
    </source>
</evidence>
<dbReference type="InterPro" id="IPR034466">
    <property type="entry name" value="Methyltransferase_Class_B"/>
</dbReference>
<dbReference type="AlphaFoldDB" id="A0A450TCW6"/>